<evidence type="ECO:0008006" key="4">
    <source>
        <dbReference type="Google" id="ProtNLM"/>
    </source>
</evidence>
<accession>A0A9P6DN01</accession>
<proteinExistence type="predicted"/>
<organism evidence="2 3">
    <name type="scientific">Hydnum rufescens UP504</name>
    <dbReference type="NCBI Taxonomy" id="1448309"/>
    <lineage>
        <taxon>Eukaryota</taxon>
        <taxon>Fungi</taxon>
        <taxon>Dikarya</taxon>
        <taxon>Basidiomycota</taxon>
        <taxon>Agaricomycotina</taxon>
        <taxon>Agaricomycetes</taxon>
        <taxon>Cantharellales</taxon>
        <taxon>Hydnaceae</taxon>
        <taxon>Hydnum</taxon>
    </lineage>
</organism>
<sequence>MWSLCLVVSYLIWKHEATWHNFYPIVSIPPSQMACRTIQHHVPKKSSLHESLGITLGLPSEVLASQSSLTSIQVGSGDSYFAYI</sequence>
<evidence type="ECO:0000256" key="1">
    <source>
        <dbReference type="SAM" id="SignalP"/>
    </source>
</evidence>
<dbReference type="AlphaFoldDB" id="A0A9P6DN01"/>
<reference evidence="2" key="1">
    <citation type="journal article" date="2020" name="Nat. Commun.">
        <title>Large-scale genome sequencing of mycorrhizal fungi provides insights into the early evolution of symbiotic traits.</title>
        <authorList>
            <person name="Miyauchi S."/>
            <person name="Kiss E."/>
            <person name="Kuo A."/>
            <person name="Drula E."/>
            <person name="Kohler A."/>
            <person name="Sanchez-Garcia M."/>
            <person name="Morin E."/>
            <person name="Andreopoulos B."/>
            <person name="Barry K.W."/>
            <person name="Bonito G."/>
            <person name="Buee M."/>
            <person name="Carver A."/>
            <person name="Chen C."/>
            <person name="Cichocki N."/>
            <person name="Clum A."/>
            <person name="Culley D."/>
            <person name="Crous P.W."/>
            <person name="Fauchery L."/>
            <person name="Girlanda M."/>
            <person name="Hayes R.D."/>
            <person name="Keri Z."/>
            <person name="LaButti K."/>
            <person name="Lipzen A."/>
            <person name="Lombard V."/>
            <person name="Magnuson J."/>
            <person name="Maillard F."/>
            <person name="Murat C."/>
            <person name="Nolan M."/>
            <person name="Ohm R.A."/>
            <person name="Pangilinan J."/>
            <person name="Pereira M.F."/>
            <person name="Perotto S."/>
            <person name="Peter M."/>
            <person name="Pfister S."/>
            <person name="Riley R."/>
            <person name="Sitrit Y."/>
            <person name="Stielow J.B."/>
            <person name="Szollosi G."/>
            <person name="Zifcakova L."/>
            <person name="Stursova M."/>
            <person name="Spatafora J.W."/>
            <person name="Tedersoo L."/>
            <person name="Vaario L.M."/>
            <person name="Yamada A."/>
            <person name="Yan M."/>
            <person name="Wang P."/>
            <person name="Xu J."/>
            <person name="Bruns T."/>
            <person name="Baldrian P."/>
            <person name="Vilgalys R."/>
            <person name="Dunand C."/>
            <person name="Henrissat B."/>
            <person name="Grigoriev I.V."/>
            <person name="Hibbett D."/>
            <person name="Nagy L.G."/>
            <person name="Martin F.M."/>
        </authorList>
    </citation>
    <scope>NUCLEOTIDE SEQUENCE</scope>
    <source>
        <strain evidence="2">UP504</strain>
    </source>
</reference>
<keyword evidence="1" id="KW-0732">Signal</keyword>
<feature type="chain" id="PRO_5040273650" description="Secreted protein" evidence="1">
    <location>
        <begin position="18"/>
        <end position="84"/>
    </location>
</feature>
<keyword evidence="3" id="KW-1185">Reference proteome</keyword>
<dbReference type="EMBL" id="MU129058">
    <property type="protein sequence ID" value="KAF9508461.1"/>
    <property type="molecule type" value="Genomic_DNA"/>
</dbReference>
<feature type="signal peptide" evidence="1">
    <location>
        <begin position="1"/>
        <end position="17"/>
    </location>
</feature>
<feature type="non-terminal residue" evidence="2">
    <location>
        <position position="84"/>
    </location>
</feature>
<protein>
    <recommendedName>
        <fullName evidence="4">Secreted protein</fullName>
    </recommendedName>
</protein>
<evidence type="ECO:0000313" key="3">
    <source>
        <dbReference type="Proteomes" id="UP000886523"/>
    </source>
</evidence>
<comment type="caution">
    <text evidence="2">The sequence shown here is derived from an EMBL/GenBank/DDBJ whole genome shotgun (WGS) entry which is preliminary data.</text>
</comment>
<gene>
    <name evidence="2" type="ORF">BS47DRAFT_1350308</name>
</gene>
<dbReference type="Proteomes" id="UP000886523">
    <property type="component" value="Unassembled WGS sequence"/>
</dbReference>
<name>A0A9P6DN01_9AGAM</name>
<evidence type="ECO:0000313" key="2">
    <source>
        <dbReference type="EMBL" id="KAF9508461.1"/>
    </source>
</evidence>